<dbReference type="KEGG" id="sla:SERLADRAFT_444055"/>
<evidence type="ECO:0000313" key="2">
    <source>
        <dbReference type="EMBL" id="EGO18469.1"/>
    </source>
</evidence>
<dbReference type="Proteomes" id="UP000008064">
    <property type="component" value="Unassembled WGS sequence"/>
</dbReference>
<dbReference type="RefSeq" id="XP_007324749.1">
    <property type="nucleotide sequence ID" value="XM_007324687.1"/>
</dbReference>
<reference evidence="2" key="1">
    <citation type="submission" date="2011-04" db="EMBL/GenBank/DDBJ databases">
        <title>Evolution of plant cell wall degrading machinery underlies the functional diversity of forest fungi.</title>
        <authorList>
            <consortium name="US DOE Joint Genome Institute (JGI-PGF)"/>
            <person name="Eastwood D.C."/>
            <person name="Floudas D."/>
            <person name="Binder M."/>
            <person name="Majcherczyk A."/>
            <person name="Schneider P."/>
            <person name="Aerts A."/>
            <person name="Asiegbu F.O."/>
            <person name="Baker S.E."/>
            <person name="Barry K."/>
            <person name="Bendiksby M."/>
            <person name="Blumentritt M."/>
            <person name="Coutinho P.M."/>
            <person name="Cullen D."/>
            <person name="Cullen D."/>
            <person name="Gathman A."/>
            <person name="Goodell B."/>
            <person name="Henrissat B."/>
            <person name="Ihrmark K."/>
            <person name="Kauserud H."/>
            <person name="Kohler A."/>
            <person name="LaButti K."/>
            <person name="Lapidus A."/>
            <person name="Lavin J.L."/>
            <person name="Lee Y.-H."/>
            <person name="Lindquist E."/>
            <person name="Lilly W."/>
            <person name="Lucas S."/>
            <person name="Morin E."/>
            <person name="Murat C."/>
            <person name="Oguiza J.A."/>
            <person name="Park J."/>
            <person name="Pisabarro A.G."/>
            <person name="Riley R."/>
            <person name="Rosling A."/>
            <person name="Salamov A."/>
            <person name="Schmidt O."/>
            <person name="Schmutz J."/>
            <person name="Skrede I."/>
            <person name="Stenlid J."/>
            <person name="Wiebenga A."/>
            <person name="Xie X."/>
            <person name="Kues U."/>
            <person name="Hibbett D.S."/>
            <person name="Hoffmeister D."/>
            <person name="Hogberg N."/>
            <person name="Martin F."/>
            <person name="Grigoriev I.V."/>
            <person name="Watkinson S.C."/>
        </authorList>
    </citation>
    <scope>NUCLEOTIDE SEQUENCE</scope>
    <source>
        <strain evidence="2">S7.9</strain>
    </source>
</reference>
<dbReference type="HOGENOM" id="CLU_1384910_0_0_1"/>
<dbReference type="AlphaFoldDB" id="F8PED7"/>
<name>F8PED7_SERL9</name>
<evidence type="ECO:0000256" key="1">
    <source>
        <dbReference type="SAM" id="MobiDB-lite"/>
    </source>
</evidence>
<proteinExistence type="predicted"/>
<feature type="region of interest" description="Disordered" evidence="1">
    <location>
        <begin position="53"/>
        <end position="94"/>
    </location>
</feature>
<dbReference type="EMBL" id="GL945448">
    <property type="protein sequence ID" value="EGO18469.1"/>
    <property type="molecule type" value="Genomic_DNA"/>
</dbReference>
<protein>
    <submittedName>
        <fullName evidence="2">Uncharacterized protein</fullName>
    </submittedName>
</protein>
<feature type="compositionally biased region" description="Polar residues" evidence="1">
    <location>
        <begin position="63"/>
        <end position="82"/>
    </location>
</feature>
<accession>F8PED7</accession>
<organism>
    <name type="scientific">Serpula lacrymans var. lacrymans (strain S7.9)</name>
    <name type="common">Dry rot fungus</name>
    <dbReference type="NCBI Taxonomy" id="578457"/>
    <lineage>
        <taxon>Eukaryota</taxon>
        <taxon>Fungi</taxon>
        <taxon>Dikarya</taxon>
        <taxon>Basidiomycota</taxon>
        <taxon>Agaricomycotina</taxon>
        <taxon>Agaricomycetes</taxon>
        <taxon>Agaricomycetidae</taxon>
        <taxon>Boletales</taxon>
        <taxon>Coniophorineae</taxon>
        <taxon>Serpulaceae</taxon>
        <taxon>Serpula</taxon>
    </lineage>
</organism>
<sequence length="197" mass="21358">MASLQFHHHRSTAPLSLSEPLLSSLSINSNESDPTSIALPSLPSYVFIHSASGNELPPPVPTSGHQCQQSTHSTPQQASSRGRSPVCGGGVTTVSQLPTPTSKCACEVKEPVPSPTKPAEPKQMRVAKKRESKGEHLKAIIEPLLQQGDSERIAEIGLKRANLLQLFVCLDLQVGAFHNFYPMLILFPEEPWVIKPT</sequence>
<gene>
    <name evidence="2" type="ORF">SERLADRAFT_444055</name>
</gene>
<dbReference type="GeneID" id="18816039"/>